<feature type="signal peptide" evidence="1">
    <location>
        <begin position="1"/>
        <end position="20"/>
    </location>
</feature>
<proteinExistence type="predicted"/>
<protein>
    <submittedName>
        <fullName evidence="3">Uncharacterized protein LOC114828179</fullName>
    </submittedName>
</protein>
<evidence type="ECO:0000313" key="3">
    <source>
        <dbReference type="RefSeq" id="XP_028967026.1"/>
    </source>
</evidence>
<reference evidence="3" key="1">
    <citation type="submission" date="2025-08" db="UniProtKB">
        <authorList>
            <consortium name="RefSeq"/>
        </authorList>
    </citation>
    <scope>IDENTIFICATION</scope>
</reference>
<accession>A0AAJ7SE18</accession>
<keyword evidence="2" id="KW-1185">Reference proteome</keyword>
<organism evidence="2 3">
    <name type="scientific">Galendromus occidentalis</name>
    <name type="common">western predatory mite</name>
    <dbReference type="NCBI Taxonomy" id="34638"/>
    <lineage>
        <taxon>Eukaryota</taxon>
        <taxon>Metazoa</taxon>
        <taxon>Ecdysozoa</taxon>
        <taxon>Arthropoda</taxon>
        <taxon>Chelicerata</taxon>
        <taxon>Arachnida</taxon>
        <taxon>Acari</taxon>
        <taxon>Parasitiformes</taxon>
        <taxon>Mesostigmata</taxon>
        <taxon>Gamasina</taxon>
        <taxon>Phytoseioidea</taxon>
        <taxon>Phytoseiidae</taxon>
        <taxon>Typhlodrominae</taxon>
        <taxon>Galendromus</taxon>
    </lineage>
</organism>
<dbReference type="RefSeq" id="XP_028967026.1">
    <property type="nucleotide sequence ID" value="XM_029111193.1"/>
</dbReference>
<feature type="chain" id="PRO_5042585516" evidence="1">
    <location>
        <begin position="21"/>
        <end position="158"/>
    </location>
</feature>
<dbReference type="GeneID" id="114828179"/>
<keyword evidence="1" id="KW-0732">Signal</keyword>
<name>A0AAJ7SE18_9ACAR</name>
<evidence type="ECO:0000313" key="2">
    <source>
        <dbReference type="Proteomes" id="UP000694867"/>
    </source>
</evidence>
<dbReference type="Proteomes" id="UP000694867">
    <property type="component" value="Unplaced"/>
</dbReference>
<gene>
    <name evidence="3" type="primary">LOC114828179</name>
</gene>
<evidence type="ECO:0000256" key="1">
    <source>
        <dbReference type="SAM" id="SignalP"/>
    </source>
</evidence>
<dbReference type="AlphaFoldDB" id="A0AAJ7SE18"/>
<dbReference type="KEGG" id="goe:114828179"/>
<sequence length="158" mass="17434">MKSVFWIAIILGVFVQNLSGEGEPEGSEEEEKIGVCGPVPNHGQMMGVLKPMSHVVVCAVNQIMDYGILLKDIQRVVERICVVFDNCVPKGKLANNKADNPEVVCLKKEVEADPGNAKGPVNKTAVDLVFRCLMVPLLPLQKQPIWSVIHWVLQMTNM</sequence>